<dbReference type="Gene3D" id="1.10.10.520">
    <property type="entry name" value="Ubiquitin activating enzymes (Uba3). Chain: B, domain 2"/>
    <property type="match status" value="1"/>
</dbReference>
<dbReference type="PROSITE" id="PS51257">
    <property type="entry name" value="PROKAR_LIPOPROTEIN"/>
    <property type="match status" value="1"/>
</dbReference>
<accession>L2GLA2</accession>
<dbReference type="OMA" id="NCLDNNE"/>
<dbReference type="Proteomes" id="UP000011082">
    <property type="component" value="Unassembled WGS sequence"/>
</dbReference>
<dbReference type="InterPro" id="IPR035985">
    <property type="entry name" value="Ubiquitin-activating_enz"/>
</dbReference>
<evidence type="ECO:0000313" key="6">
    <source>
        <dbReference type="EMBL" id="ELA41611.1"/>
    </source>
</evidence>
<dbReference type="SUPFAM" id="SSF69572">
    <property type="entry name" value="Activating enzymes of the ubiquitin-like proteins"/>
    <property type="match status" value="1"/>
</dbReference>
<dbReference type="STRING" id="993615.L2GLA2"/>
<dbReference type="GeneID" id="19882070"/>
<dbReference type="OrthoDB" id="10255449at2759"/>
<evidence type="ECO:0000313" key="7">
    <source>
        <dbReference type="Proteomes" id="UP000011082"/>
    </source>
</evidence>
<evidence type="ECO:0000256" key="4">
    <source>
        <dbReference type="RuleBase" id="RU368009"/>
    </source>
</evidence>
<dbReference type="PANTHER" id="PTHR10953:SF6">
    <property type="entry name" value="NEDD8-ACTIVATING ENZYME E1 CATALYTIC SUBUNIT"/>
    <property type="match status" value="1"/>
</dbReference>
<dbReference type="EC" id="6.2.1.64" evidence="4"/>
<sequence>MERKILVIGCGGLGCELAKLLAMDPSNKLTFVDDDTIDSTNLNRQFLFTRTDIGKSKAQVLREKIKTGKRAEYIFGKINQFRKLEFYKQFDIVYNCLDNDETRSFVNQRCHAAGVQMVDGGSAGWLGQSFYNGKECFDCLPKRREKVYPVCTIRQRPKNFEHCLVWARTVVEGKNKEFLHEEIQAYNAIESSNEDLAKEVTPEDEAKDESIVNISSSEEIVLEDEQENSSTNLQSEHIKKVKISEDKFRFPSMHINLYERLEDETENSAALIYDIAVIRARRFSIKRMSFIDSQTFLNRIVPSICTTNSIIASLMLLSARQERNFYLVQGSLCILRRN</sequence>
<evidence type="ECO:0000256" key="1">
    <source>
        <dbReference type="ARBA" id="ARBA00022741"/>
    </source>
</evidence>
<name>L2GLA2_VITCO</name>
<dbReference type="InterPro" id="IPR045886">
    <property type="entry name" value="ThiF/MoeB/HesA"/>
</dbReference>
<evidence type="ECO:0000259" key="5">
    <source>
        <dbReference type="Pfam" id="PF00899"/>
    </source>
</evidence>
<dbReference type="GO" id="GO:0005524">
    <property type="term" value="F:ATP binding"/>
    <property type="evidence" value="ECO:0007669"/>
    <property type="project" value="UniProtKB-UniRule"/>
</dbReference>
<dbReference type="GO" id="GO:0045116">
    <property type="term" value="P:protein neddylation"/>
    <property type="evidence" value="ECO:0007669"/>
    <property type="project" value="UniProtKB-UniRule"/>
</dbReference>
<dbReference type="FunCoup" id="L2GLA2">
    <property type="interactions" value="359"/>
</dbReference>
<keyword evidence="2 4" id="KW-0833">Ubl conjugation pathway</keyword>
<dbReference type="InParanoid" id="L2GLA2"/>
<dbReference type="GO" id="GO:0019781">
    <property type="term" value="F:NEDD8 activating enzyme activity"/>
    <property type="evidence" value="ECO:0007669"/>
    <property type="project" value="UniProtKB-UniRule"/>
</dbReference>
<dbReference type="InterPro" id="IPR000594">
    <property type="entry name" value="ThiF_NAD_FAD-bd"/>
</dbReference>
<dbReference type="Pfam" id="PF00899">
    <property type="entry name" value="ThiF"/>
    <property type="match status" value="1"/>
</dbReference>
<proteinExistence type="inferred from homology"/>
<dbReference type="GO" id="GO:0005737">
    <property type="term" value="C:cytoplasm"/>
    <property type="evidence" value="ECO:0007669"/>
    <property type="project" value="TreeGrafter"/>
</dbReference>
<evidence type="ECO:0000256" key="3">
    <source>
        <dbReference type="ARBA" id="ARBA00022840"/>
    </source>
</evidence>
<reference evidence="7" key="1">
    <citation type="submission" date="2011-05" db="EMBL/GenBank/DDBJ databases">
        <title>The genome sequence of Vittaforma corneae strain ATCC 50505.</title>
        <authorList>
            <consortium name="The Broad Institute Genome Sequencing Platform"/>
            <person name="Cuomo C."/>
            <person name="Didier E."/>
            <person name="Bowers L."/>
            <person name="Young S.K."/>
            <person name="Zeng Q."/>
            <person name="Gargeya S."/>
            <person name="Fitzgerald M."/>
            <person name="Haas B."/>
            <person name="Abouelleil A."/>
            <person name="Alvarado L."/>
            <person name="Arachchi H.M."/>
            <person name="Berlin A."/>
            <person name="Chapman S.B."/>
            <person name="Gearin G."/>
            <person name="Goldberg J."/>
            <person name="Griggs A."/>
            <person name="Gujja S."/>
            <person name="Hansen M."/>
            <person name="Heiman D."/>
            <person name="Howarth C."/>
            <person name="Larimer J."/>
            <person name="Lui A."/>
            <person name="MacDonald P.J.P."/>
            <person name="McCowen C."/>
            <person name="Montmayeur A."/>
            <person name="Murphy C."/>
            <person name="Neiman D."/>
            <person name="Pearson M."/>
            <person name="Priest M."/>
            <person name="Roberts A."/>
            <person name="Saif S."/>
            <person name="Shea T."/>
            <person name="Sisk P."/>
            <person name="Stolte C."/>
            <person name="Sykes S."/>
            <person name="Wortman J."/>
            <person name="Nusbaum C."/>
            <person name="Birren B."/>
        </authorList>
    </citation>
    <scope>NUCLEOTIDE SEQUENCE [LARGE SCALE GENOMIC DNA]</scope>
    <source>
        <strain evidence="7">ATCC 50505</strain>
    </source>
</reference>
<gene>
    <name evidence="6" type="ORF">VICG_01359</name>
</gene>
<comment type="function">
    <text evidence="4">Catalytic subunit of the dimeric E1 enzyme, which activates NEDD8.</text>
</comment>
<dbReference type="RefSeq" id="XP_007604805.1">
    <property type="nucleotide sequence ID" value="XM_007604743.1"/>
</dbReference>
<dbReference type="Gene3D" id="3.40.50.720">
    <property type="entry name" value="NAD(P)-binding Rossmann-like Domain"/>
    <property type="match status" value="1"/>
</dbReference>
<dbReference type="InterPro" id="IPR023318">
    <property type="entry name" value="Ub_act_enz_dom_a_sf"/>
</dbReference>
<dbReference type="PANTHER" id="PTHR10953">
    <property type="entry name" value="UBIQUITIN-ACTIVATING ENZYME E1"/>
    <property type="match status" value="1"/>
</dbReference>
<keyword evidence="1 4" id="KW-0547">Nucleotide-binding</keyword>
<comment type="similarity">
    <text evidence="4">Belongs to the ubiquitin-activating E1 family. UBA3 subfamily.</text>
</comment>
<dbReference type="EMBL" id="JH370141">
    <property type="protein sequence ID" value="ELA41611.1"/>
    <property type="molecule type" value="Genomic_DNA"/>
</dbReference>
<dbReference type="HOGENOM" id="CLU_013325_7_0_1"/>
<dbReference type="AlphaFoldDB" id="L2GLA2"/>
<organism evidence="6 7">
    <name type="scientific">Vittaforma corneae (strain ATCC 50505)</name>
    <name type="common">Microsporidian parasite</name>
    <name type="synonym">Nosema corneum</name>
    <dbReference type="NCBI Taxonomy" id="993615"/>
    <lineage>
        <taxon>Eukaryota</taxon>
        <taxon>Fungi</taxon>
        <taxon>Fungi incertae sedis</taxon>
        <taxon>Microsporidia</taxon>
        <taxon>Nosematidae</taxon>
        <taxon>Vittaforma</taxon>
    </lineage>
</organism>
<keyword evidence="7" id="KW-1185">Reference proteome</keyword>
<keyword evidence="3 4" id="KW-0067">ATP-binding</keyword>
<dbReference type="GO" id="GO:0005634">
    <property type="term" value="C:nucleus"/>
    <property type="evidence" value="ECO:0007669"/>
    <property type="project" value="TreeGrafter"/>
</dbReference>
<keyword evidence="4" id="KW-0436">Ligase</keyword>
<comment type="pathway">
    <text evidence="4">Protein modification; protein neddylation.</text>
</comment>
<protein>
    <recommendedName>
        <fullName evidence="4">NEDD8-activating enzyme E1 catalytic subunit</fullName>
        <ecNumber evidence="4">6.2.1.64</ecNumber>
    </recommendedName>
</protein>
<evidence type="ECO:0000256" key="2">
    <source>
        <dbReference type="ARBA" id="ARBA00022786"/>
    </source>
</evidence>
<comment type="catalytic activity">
    <reaction evidence="4">
        <text>ATP + [NEDD8 protein] + [E1 NEDD8-activating enzyme]-L-cysteine = AMP + diphosphate + [E1 NEDD8-activating enzyme]-S-[NEDD8 protein]-yl-L-cysteine.</text>
        <dbReference type="EC" id="6.2.1.64"/>
    </reaction>
</comment>
<feature type="domain" description="THIF-type NAD/FAD binding fold" evidence="5">
    <location>
        <begin position="4"/>
        <end position="318"/>
    </location>
</feature>
<dbReference type="VEuPathDB" id="MicrosporidiaDB:VICG_01359"/>